<evidence type="ECO:0000313" key="2">
    <source>
        <dbReference type="EMBL" id="CAI4064686.1"/>
    </source>
</evidence>
<gene>
    <name evidence="2" type="primary">SKDI09G1090</name>
    <name evidence="2" type="ORF">SKDI_09G1090</name>
</gene>
<feature type="transmembrane region" description="Helical" evidence="1">
    <location>
        <begin position="77"/>
        <end position="96"/>
    </location>
</feature>
<keyword evidence="1" id="KW-0812">Transmembrane</keyword>
<proteinExistence type="predicted"/>
<dbReference type="GeneID" id="80924715"/>
<name>A0AA35JLN1_SACK1</name>
<evidence type="ECO:0000313" key="3">
    <source>
        <dbReference type="Proteomes" id="UP001162087"/>
    </source>
</evidence>
<reference evidence="2" key="1">
    <citation type="submission" date="2022-10" db="EMBL/GenBank/DDBJ databases">
        <authorList>
            <person name="Byrne P K."/>
        </authorList>
    </citation>
    <scope>NUCLEOTIDE SEQUENCE</scope>
    <source>
        <strain evidence="2">IFO1802</strain>
    </source>
</reference>
<dbReference type="Proteomes" id="UP001162087">
    <property type="component" value="Chromosome 9"/>
</dbReference>
<dbReference type="EMBL" id="OX365904">
    <property type="protein sequence ID" value="CAI4064686.1"/>
    <property type="molecule type" value="Genomic_DNA"/>
</dbReference>
<keyword evidence="1" id="KW-1133">Transmembrane helix</keyword>
<keyword evidence="3" id="KW-1185">Reference proteome</keyword>
<protein>
    <submittedName>
        <fullName evidence="2">Uncharacterized protein</fullName>
    </submittedName>
</protein>
<accession>A0AA35JLN1</accession>
<sequence length="97" mass="11708">MALTRTMLVRATWVLPRHAPVVRQTEKSVTFFARAPHLRAPGNRKILIVRFSYGNHHHHHHHRYSCYHYQHHNSSKAVNYCYVIFYYFSLTFSFVFF</sequence>
<dbReference type="RefSeq" id="XP_056088415.1">
    <property type="nucleotide sequence ID" value="XM_056228722.1"/>
</dbReference>
<keyword evidence="1" id="KW-0472">Membrane</keyword>
<organism evidence="2 3">
    <name type="scientific">Saccharomyces kudriavzevii (strain ATCC MYA-4449 / AS 2.2408 / CBS 8840 / NBRC 1802 / NCYC 2889)</name>
    <name type="common">Yeast</name>
    <dbReference type="NCBI Taxonomy" id="226230"/>
    <lineage>
        <taxon>Eukaryota</taxon>
        <taxon>Fungi</taxon>
        <taxon>Dikarya</taxon>
        <taxon>Ascomycota</taxon>
        <taxon>Saccharomycotina</taxon>
        <taxon>Saccharomycetes</taxon>
        <taxon>Saccharomycetales</taxon>
        <taxon>Saccharomycetaceae</taxon>
        <taxon>Saccharomyces</taxon>
    </lineage>
</organism>
<evidence type="ECO:0000256" key="1">
    <source>
        <dbReference type="SAM" id="Phobius"/>
    </source>
</evidence>
<dbReference type="AlphaFoldDB" id="A0AA35JLN1"/>